<dbReference type="KEGG" id="btur:DB313_05485"/>
<keyword evidence="1" id="KW-0175">Coiled coil</keyword>
<feature type="coiled-coil region" evidence="1">
    <location>
        <begin position="252"/>
        <end position="279"/>
    </location>
</feature>
<dbReference type="Proteomes" id="UP000275571">
    <property type="component" value="Plasmid lp32-B"/>
</dbReference>
<evidence type="ECO:0000313" key="4">
    <source>
        <dbReference type="Proteomes" id="UP000275571"/>
    </source>
</evidence>
<reference evidence="3 4" key="1">
    <citation type="journal article" date="2018" name="Infect. Genet. Evol.">
        <title>Genome-wide analysis of Borrelia turcica and 'Candidatus Borrelia tachyglossi' shows relapsing fever-like genomes with unique genomic links to Lyme disease Borrelia.</title>
        <authorList>
            <person name="Gofton A.W."/>
            <person name="Margos G."/>
            <person name="Fingerle V."/>
            <person name="Hepner S."/>
            <person name="Loh S.M."/>
            <person name="Ryan U."/>
            <person name="Irwin P."/>
            <person name="Oskam C.L."/>
        </authorList>
    </citation>
    <scope>NUCLEOTIDE SEQUENCE [LARGE SCALE GENOMIC DNA]</scope>
    <source>
        <strain evidence="3 4">IST7</strain>
        <plasmid evidence="3">lp32-B</plasmid>
    </source>
</reference>
<organism evidence="3 4">
    <name type="scientific">Borrelia turcica IST7</name>
    <dbReference type="NCBI Taxonomy" id="1104446"/>
    <lineage>
        <taxon>Bacteria</taxon>
        <taxon>Pseudomonadati</taxon>
        <taxon>Spirochaetota</taxon>
        <taxon>Spirochaetia</taxon>
        <taxon>Spirochaetales</taxon>
        <taxon>Borreliaceae</taxon>
        <taxon>Borrelia</taxon>
    </lineage>
</organism>
<accession>A0A386PN62</accession>
<dbReference type="InterPro" id="IPR024459">
    <property type="entry name" value="Acb1-like_N"/>
</dbReference>
<gene>
    <name evidence="3" type="ORF">DB313_05485</name>
</gene>
<name>A0A386PN62_9SPIR</name>
<evidence type="ECO:0000259" key="2">
    <source>
        <dbReference type="Pfam" id="PF06381"/>
    </source>
</evidence>
<evidence type="ECO:0000313" key="3">
    <source>
        <dbReference type="EMBL" id="AYE36951.1"/>
    </source>
</evidence>
<sequence length="454" mass="52332">MDEKASYNREGQGSIERARQNASRLYEYSIFFRNYIESTPEDALKNGIALNFLDEGGQVDSKARILLLKNLKVRLKEALRQAMISHRFYGFGYILIQTNGIDDDLKRGVNKDTPTGFVFLEPRKIVDNNPKLDKPYIEYVRNVYEESGDRRSRDSNIQIHKSRLIMYENYDIILDKFVPVYSQGLITGFELFEDIYRQISKRIGNFNFLHYKDETLVDLMNTIEEIRVEATKLRQGNKENHFLNFLTSASNNRLINNRIHSLEHTSEALERELGRLKNKLHNEGIFYTSNENASLEIVKYDLAFLKDAFELVKAKIGADTKEPLTRSFNEQVKGLGSDGKGDRTNYYDYLKGVQEAVEIAVNNKLNTHYNLDMKFNDIEVLNTEERIAQGTLLYGVFINVDEYLKVAHVVRTVCQGHFVCASGSIKAGDKLTFSDKGILEKAVNNRHTYTHVLQ</sequence>
<dbReference type="AlphaFoldDB" id="A0A386PN62"/>
<dbReference type="Pfam" id="PF06381">
    <property type="entry name" value="Phage_portal_3"/>
    <property type="match status" value="1"/>
</dbReference>
<keyword evidence="3" id="KW-0614">Plasmid</keyword>
<dbReference type="InterPro" id="IPR004239">
    <property type="entry name" value="DUF228"/>
</dbReference>
<geneLocation type="plasmid" evidence="4">
    <name>lp32-b</name>
</geneLocation>
<dbReference type="OrthoDB" id="2019396at2"/>
<protein>
    <submittedName>
        <fullName evidence="3">Phage portal protein</fullName>
    </submittedName>
</protein>
<evidence type="ECO:0000256" key="1">
    <source>
        <dbReference type="SAM" id="Coils"/>
    </source>
</evidence>
<keyword evidence="4" id="KW-1185">Reference proteome</keyword>
<proteinExistence type="predicted"/>
<feature type="domain" description="Anti-CBASS protein Acb1-like N-terminal" evidence="2">
    <location>
        <begin position="22"/>
        <end position="386"/>
    </location>
</feature>
<dbReference type="Pfam" id="PF02989">
    <property type="entry name" value="DUF228"/>
    <property type="match status" value="1"/>
</dbReference>
<dbReference type="RefSeq" id="WP_120104871.1">
    <property type="nucleotide sequence ID" value="NZ_CP028887.1"/>
</dbReference>
<dbReference type="EMBL" id="CP028887">
    <property type="protein sequence ID" value="AYE36951.1"/>
    <property type="molecule type" value="Genomic_DNA"/>
</dbReference>